<dbReference type="Proteomes" id="UP000291084">
    <property type="component" value="Chromosome 11"/>
</dbReference>
<feature type="coiled-coil region" evidence="1">
    <location>
        <begin position="35"/>
        <end position="62"/>
    </location>
</feature>
<reference evidence="2 3" key="1">
    <citation type="journal article" date="2015" name="Sci. Rep.">
        <title>The power of single molecule real-time sequencing technology in the de novo assembly of a eukaryotic genome.</title>
        <authorList>
            <person name="Sakai H."/>
            <person name="Naito K."/>
            <person name="Ogiso-Tanaka E."/>
            <person name="Takahashi Y."/>
            <person name="Iseki K."/>
            <person name="Muto C."/>
            <person name="Satou K."/>
            <person name="Teruya K."/>
            <person name="Shiroma A."/>
            <person name="Shimoji M."/>
            <person name="Hirano T."/>
            <person name="Itoh T."/>
            <person name="Kaga A."/>
            <person name="Tomooka N."/>
        </authorList>
    </citation>
    <scope>NUCLEOTIDE SEQUENCE [LARGE SCALE GENOMIC DNA]</scope>
    <source>
        <strain evidence="3">cv. Shumari</strain>
    </source>
</reference>
<dbReference type="EMBL" id="AP015044">
    <property type="protein sequence ID" value="BAU02064.1"/>
    <property type="molecule type" value="Genomic_DNA"/>
</dbReference>
<sequence length="74" mass="8339">MKTSLQKGSSSLYYAIGVLCVLAQVKTDKDLVDTLVQHVENADRLFQEIQDLQKQVEDLEDKLDFRGRGLRTGA</sequence>
<keyword evidence="1" id="KW-0175">Coiled coil</keyword>
<gene>
    <name evidence="2" type="primary">Vigan.11G148200</name>
    <name evidence="2" type="ORF">VIGAN_11148200</name>
</gene>
<name>A0A0S3TAW2_PHAAN</name>
<keyword evidence="3" id="KW-1185">Reference proteome</keyword>
<protein>
    <submittedName>
        <fullName evidence="2">Uncharacterized protein</fullName>
    </submittedName>
</protein>
<dbReference type="AlphaFoldDB" id="A0A0S3TAW2"/>
<evidence type="ECO:0000313" key="3">
    <source>
        <dbReference type="Proteomes" id="UP000291084"/>
    </source>
</evidence>
<proteinExistence type="predicted"/>
<organism evidence="2 3">
    <name type="scientific">Vigna angularis var. angularis</name>
    <dbReference type="NCBI Taxonomy" id="157739"/>
    <lineage>
        <taxon>Eukaryota</taxon>
        <taxon>Viridiplantae</taxon>
        <taxon>Streptophyta</taxon>
        <taxon>Embryophyta</taxon>
        <taxon>Tracheophyta</taxon>
        <taxon>Spermatophyta</taxon>
        <taxon>Magnoliopsida</taxon>
        <taxon>eudicotyledons</taxon>
        <taxon>Gunneridae</taxon>
        <taxon>Pentapetalae</taxon>
        <taxon>rosids</taxon>
        <taxon>fabids</taxon>
        <taxon>Fabales</taxon>
        <taxon>Fabaceae</taxon>
        <taxon>Papilionoideae</taxon>
        <taxon>50 kb inversion clade</taxon>
        <taxon>NPAAA clade</taxon>
        <taxon>indigoferoid/millettioid clade</taxon>
        <taxon>Phaseoleae</taxon>
        <taxon>Vigna</taxon>
    </lineage>
</organism>
<evidence type="ECO:0000256" key="1">
    <source>
        <dbReference type="SAM" id="Coils"/>
    </source>
</evidence>
<evidence type="ECO:0000313" key="2">
    <source>
        <dbReference type="EMBL" id="BAU02064.1"/>
    </source>
</evidence>
<accession>A0A0S3TAW2</accession>